<dbReference type="Pfam" id="PF14903">
    <property type="entry name" value="WG_beta_rep"/>
    <property type="match status" value="5"/>
</dbReference>
<protein>
    <submittedName>
        <fullName evidence="2">WG repeat protein</fullName>
    </submittedName>
</protein>
<feature type="domain" description="DUF3298" evidence="1">
    <location>
        <begin position="563"/>
        <end position="637"/>
    </location>
</feature>
<accession>A0A561CUF5</accession>
<evidence type="ECO:0000259" key="1">
    <source>
        <dbReference type="Pfam" id="PF11738"/>
    </source>
</evidence>
<dbReference type="Gene3D" id="3.30.565.40">
    <property type="entry name" value="Fervidobacterium nodosum Rt17-B1 like"/>
    <property type="match status" value="1"/>
</dbReference>
<dbReference type="EMBL" id="VIVN01000013">
    <property type="protein sequence ID" value="TWD94488.1"/>
    <property type="molecule type" value="Genomic_DNA"/>
</dbReference>
<name>A0A561CUF5_9BACI</name>
<gene>
    <name evidence="2" type="ORF">FB550_11320</name>
</gene>
<dbReference type="AlphaFoldDB" id="A0A561CUF5"/>
<dbReference type="PANTHER" id="PTHR37841">
    <property type="entry name" value="GLR2918 PROTEIN"/>
    <property type="match status" value="1"/>
</dbReference>
<organism evidence="2 3">
    <name type="scientific">Neobacillus bataviensis</name>
    <dbReference type="NCBI Taxonomy" id="220685"/>
    <lineage>
        <taxon>Bacteria</taxon>
        <taxon>Bacillati</taxon>
        <taxon>Bacillota</taxon>
        <taxon>Bacilli</taxon>
        <taxon>Bacillales</taxon>
        <taxon>Bacillaceae</taxon>
        <taxon>Neobacillus</taxon>
    </lineage>
</organism>
<proteinExistence type="predicted"/>
<reference evidence="2 3" key="1">
    <citation type="submission" date="2019-06" db="EMBL/GenBank/DDBJ databases">
        <title>Sorghum-associated microbial communities from plants grown in Nebraska, USA.</title>
        <authorList>
            <person name="Schachtman D."/>
        </authorList>
    </citation>
    <scope>NUCLEOTIDE SEQUENCE [LARGE SCALE GENOMIC DNA]</scope>
    <source>
        <strain evidence="2 3">2482</strain>
    </source>
</reference>
<dbReference type="Gene3D" id="3.90.640.20">
    <property type="entry name" value="Heat-shock cognate protein, ATPase"/>
    <property type="match status" value="1"/>
</dbReference>
<dbReference type="InterPro" id="IPR032774">
    <property type="entry name" value="WG_beta_rep"/>
</dbReference>
<dbReference type="RefSeq" id="WP_144567244.1">
    <property type="nucleotide sequence ID" value="NZ_VIVN01000013.1"/>
</dbReference>
<sequence length="655" mass="74773">MVELNREVSLVLPYLPAGAKILYHNEQAILRWGDLDGDGIHEVFGLYHYHQQRYLFILKNPYGAYLSYFPVSKEVEKRALRILNEIFEIRAVYLFPASIKEIGGNKWGFINPRGKFVLPPIYDHAGDFQDNGLAIVGLMNETGVINEKGYLIVKPKYDTIQPFSEGRSVVNDREGFKVIDESGKEITEKAYSFISPEYKEGRVEAAETDVHGNFLYGYLNKRGKVVIPLIYESTSEFTEGRTVVKVKGGQYQLIGLTGKVLHTYSNAWVGNYGQGLLSFKKSNDGPFGYIDVQGNIVIEPRYTTAGRFIDGRAIVSLEVNNKEQYGLIDQKGQFVIKPNYNQILYLGEQRFAIGKEIDPKQACMRSIFALATDDGHIFTGFIFHEMGIFQDGLASVSDDQHTYFIDKQGNHMNHLPQVTGSGRLSFDQTLIKGDIDQRLMYFSQNNELIWKQASTFSLNNQYAVVEHKYKPNFDYLVYYPEIKGMEHSAQVNKTLKDMAGVKPVPSTPLESNYTGDYEITFYKKNLLVIEITGYDYPFCAAHGMPIKKYAHINLKTGRLYQLKDLFITGSPYVKVISDLIEDQIKSNDQNSYIFPNEYHGIQSDQPFFIDDAGLNIFFQPYEIAAFAAGFPTFTIPFNELKEWMDVNGEFWRTFH</sequence>
<evidence type="ECO:0000313" key="2">
    <source>
        <dbReference type="EMBL" id="TWD94488.1"/>
    </source>
</evidence>
<evidence type="ECO:0000313" key="3">
    <source>
        <dbReference type="Proteomes" id="UP000319671"/>
    </source>
</evidence>
<dbReference type="InterPro" id="IPR021729">
    <property type="entry name" value="DUF3298"/>
</dbReference>
<dbReference type="Pfam" id="PF11738">
    <property type="entry name" value="DUF3298"/>
    <property type="match status" value="1"/>
</dbReference>
<dbReference type="PANTHER" id="PTHR37841:SF1">
    <property type="entry name" value="DUF3298 DOMAIN-CONTAINING PROTEIN"/>
    <property type="match status" value="1"/>
</dbReference>
<dbReference type="InterPro" id="IPR037126">
    <property type="entry name" value="PdaC/RsiV-like_sf"/>
</dbReference>
<dbReference type="Proteomes" id="UP000319671">
    <property type="component" value="Unassembled WGS sequence"/>
</dbReference>
<keyword evidence="3" id="KW-1185">Reference proteome</keyword>
<comment type="caution">
    <text evidence="2">The sequence shown here is derived from an EMBL/GenBank/DDBJ whole genome shotgun (WGS) entry which is preliminary data.</text>
</comment>